<gene>
    <name evidence="2" type="ORF">NLJ89_g8640</name>
</gene>
<proteinExistence type="predicted"/>
<feature type="region of interest" description="Disordered" evidence="1">
    <location>
        <begin position="346"/>
        <end position="365"/>
    </location>
</feature>
<evidence type="ECO:0000313" key="3">
    <source>
        <dbReference type="Proteomes" id="UP001148786"/>
    </source>
</evidence>
<comment type="caution">
    <text evidence="2">The sequence shown here is derived from an EMBL/GenBank/DDBJ whole genome shotgun (WGS) entry which is preliminary data.</text>
</comment>
<accession>A0A9W8JUY3</accession>
<keyword evidence="3" id="KW-1185">Reference proteome</keyword>
<protein>
    <submittedName>
        <fullName evidence="2">Uncharacterized protein</fullName>
    </submittedName>
</protein>
<sequence length="471" mass="52568">MAAIRQDKPTRSARISTTFTYNRVKEIASLNLPALHRTHSAGDASVASTTPSCTTSEKEERLHISADEPCFITRKPGYALQKAHWINAVRKNPPEKVAVERFLNGLSVVRREFSLNSASNLTPLDPTLHYTMDKLGFFAVTCSKVTLKAMIEVVDAENKIFDEDPMGYTRYFKIEKEPFSNAEYEMVVLHPDHFLPIGSTLAMHTQDPNNPARLVGKLYMASADGALRETSNDHSPRFPAFRPTCRLEQKHCLNPFLVVLNAAMAFRRYMKTTFQRPAPLCTDYRDLVDLTLALADKIYHKPVIQVALQASSDARQLAIMKMPAEEAAGNNEEMVMGNVDRFGSMTRNGEDKTLAPKGRGRGGQDVAMRSSRFGAEVEEPLPDASREDIVDYCHYLISGRDEPLSRKDEAILASIGLYPVGRDNDNDDELSDSEDDEEEEWMGEECVDAAPDTTVTVAEKVLQWQSAADKA</sequence>
<dbReference type="AlphaFoldDB" id="A0A9W8JUY3"/>
<evidence type="ECO:0000256" key="1">
    <source>
        <dbReference type="SAM" id="MobiDB-lite"/>
    </source>
</evidence>
<feature type="compositionally biased region" description="Acidic residues" evidence="1">
    <location>
        <begin position="425"/>
        <end position="443"/>
    </location>
</feature>
<dbReference type="OrthoDB" id="3013631at2759"/>
<dbReference type="EMBL" id="JANKHO010001205">
    <property type="protein sequence ID" value="KAJ3502972.1"/>
    <property type="molecule type" value="Genomic_DNA"/>
</dbReference>
<name>A0A9W8JUY3_9AGAR</name>
<feature type="region of interest" description="Disordered" evidence="1">
    <location>
        <begin position="419"/>
        <end position="443"/>
    </location>
</feature>
<organism evidence="2 3">
    <name type="scientific">Agrocybe chaxingu</name>
    <dbReference type="NCBI Taxonomy" id="84603"/>
    <lineage>
        <taxon>Eukaryota</taxon>
        <taxon>Fungi</taxon>
        <taxon>Dikarya</taxon>
        <taxon>Basidiomycota</taxon>
        <taxon>Agaricomycotina</taxon>
        <taxon>Agaricomycetes</taxon>
        <taxon>Agaricomycetidae</taxon>
        <taxon>Agaricales</taxon>
        <taxon>Agaricineae</taxon>
        <taxon>Strophariaceae</taxon>
        <taxon>Agrocybe</taxon>
    </lineage>
</organism>
<evidence type="ECO:0000313" key="2">
    <source>
        <dbReference type="EMBL" id="KAJ3502972.1"/>
    </source>
</evidence>
<dbReference type="Proteomes" id="UP001148786">
    <property type="component" value="Unassembled WGS sequence"/>
</dbReference>
<reference evidence="2" key="1">
    <citation type="submission" date="2022-07" db="EMBL/GenBank/DDBJ databases">
        <title>Genome Sequence of Agrocybe chaxingu.</title>
        <authorList>
            <person name="Buettner E."/>
        </authorList>
    </citation>
    <scope>NUCLEOTIDE SEQUENCE</scope>
    <source>
        <strain evidence="2">MP-N11</strain>
    </source>
</reference>